<keyword evidence="3" id="KW-1185">Reference proteome</keyword>
<protein>
    <submittedName>
        <fullName evidence="2">Uncharacterized protein</fullName>
    </submittedName>
</protein>
<evidence type="ECO:0000313" key="3">
    <source>
        <dbReference type="Proteomes" id="UP000799444"/>
    </source>
</evidence>
<proteinExistence type="predicted"/>
<reference evidence="2" key="1">
    <citation type="journal article" date="2020" name="Stud. Mycol.">
        <title>101 Dothideomycetes genomes: a test case for predicting lifestyles and emergence of pathogens.</title>
        <authorList>
            <person name="Haridas S."/>
            <person name="Albert R."/>
            <person name="Binder M."/>
            <person name="Bloem J."/>
            <person name="Labutti K."/>
            <person name="Salamov A."/>
            <person name="Andreopoulos B."/>
            <person name="Baker S."/>
            <person name="Barry K."/>
            <person name="Bills G."/>
            <person name="Bluhm B."/>
            <person name="Cannon C."/>
            <person name="Castanera R."/>
            <person name="Culley D."/>
            <person name="Daum C."/>
            <person name="Ezra D."/>
            <person name="Gonzalez J."/>
            <person name="Henrissat B."/>
            <person name="Kuo A."/>
            <person name="Liang C."/>
            <person name="Lipzen A."/>
            <person name="Lutzoni F."/>
            <person name="Magnuson J."/>
            <person name="Mondo S."/>
            <person name="Nolan M."/>
            <person name="Ohm R."/>
            <person name="Pangilinan J."/>
            <person name="Park H.-J."/>
            <person name="Ramirez L."/>
            <person name="Alfaro M."/>
            <person name="Sun H."/>
            <person name="Tritt A."/>
            <person name="Yoshinaga Y."/>
            <person name="Zwiers L.-H."/>
            <person name="Turgeon B."/>
            <person name="Goodwin S."/>
            <person name="Spatafora J."/>
            <person name="Crous P."/>
            <person name="Grigoriev I."/>
        </authorList>
    </citation>
    <scope>NUCLEOTIDE SEQUENCE</scope>
    <source>
        <strain evidence="2">CBS 125425</strain>
    </source>
</reference>
<gene>
    <name evidence="2" type="ORF">EJ04DRAFT_79141</name>
</gene>
<comment type="caution">
    <text evidence="2">The sequence shown here is derived from an EMBL/GenBank/DDBJ whole genome shotgun (WGS) entry which is preliminary data.</text>
</comment>
<organism evidence="2 3">
    <name type="scientific">Polyplosphaeria fusca</name>
    <dbReference type="NCBI Taxonomy" id="682080"/>
    <lineage>
        <taxon>Eukaryota</taxon>
        <taxon>Fungi</taxon>
        <taxon>Dikarya</taxon>
        <taxon>Ascomycota</taxon>
        <taxon>Pezizomycotina</taxon>
        <taxon>Dothideomycetes</taxon>
        <taxon>Pleosporomycetidae</taxon>
        <taxon>Pleosporales</taxon>
        <taxon>Tetraplosphaeriaceae</taxon>
        <taxon>Polyplosphaeria</taxon>
    </lineage>
</organism>
<dbReference type="EMBL" id="ML996112">
    <property type="protein sequence ID" value="KAF2737916.1"/>
    <property type="molecule type" value="Genomic_DNA"/>
</dbReference>
<sequence>MWNREGYNHIAASDTESQTISTFETNEAEIESHVYSCRGSQRLHWVYHGLLLTLNFLLLPFTLNFSYTSQSCVYKDSWWCELSRHLSIAVH</sequence>
<keyword evidence="1" id="KW-1133">Transmembrane helix</keyword>
<feature type="transmembrane region" description="Helical" evidence="1">
    <location>
        <begin position="45"/>
        <end position="67"/>
    </location>
</feature>
<name>A0A9P4R7K1_9PLEO</name>
<evidence type="ECO:0000313" key="2">
    <source>
        <dbReference type="EMBL" id="KAF2737916.1"/>
    </source>
</evidence>
<evidence type="ECO:0000256" key="1">
    <source>
        <dbReference type="SAM" id="Phobius"/>
    </source>
</evidence>
<keyword evidence="1" id="KW-0812">Transmembrane</keyword>
<dbReference type="Proteomes" id="UP000799444">
    <property type="component" value="Unassembled WGS sequence"/>
</dbReference>
<accession>A0A9P4R7K1</accession>
<keyword evidence="1" id="KW-0472">Membrane</keyword>
<dbReference type="AlphaFoldDB" id="A0A9P4R7K1"/>